<gene>
    <name evidence="1" type="ORF">QLQ12_46375</name>
</gene>
<name>A0ABT6X1W7_9ACTN</name>
<dbReference type="SUPFAM" id="SSF51445">
    <property type="entry name" value="(Trans)glycosidases"/>
    <property type="match status" value="1"/>
</dbReference>
<comment type="caution">
    <text evidence="1">The sequence shown here is derived from an EMBL/GenBank/DDBJ whole genome shotgun (WGS) entry which is preliminary data.</text>
</comment>
<dbReference type="InterPro" id="IPR017853">
    <property type="entry name" value="GH"/>
</dbReference>
<dbReference type="EMBL" id="JASCTH010000069">
    <property type="protein sequence ID" value="MDI6106017.1"/>
    <property type="molecule type" value="Genomic_DNA"/>
</dbReference>
<organism evidence="1 2">
    <name type="scientific">Actinoplanes sandaracinus</name>
    <dbReference type="NCBI Taxonomy" id="3045177"/>
    <lineage>
        <taxon>Bacteria</taxon>
        <taxon>Bacillati</taxon>
        <taxon>Actinomycetota</taxon>
        <taxon>Actinomycetes</taxon>
        <taxon>Micromonosporales</taxon>
        <taxon>Micromonosporaceae</taxon>
        <taxon>Actinoplanes</taxon>
    </lineage>
</organism>
<sequence>MRSWFHSEARQQPVDQTSIDAMKTWNIHAVRVPLNEECWLGVNGTPSGPAYQQGIKDYVDLLVATAST</sequence>
<evidence type="ECO:0000313" key="1">
    <source>
        <dbReference type="EMBL" id="MDI6106017.1"/>
    </source>
</evidence>
<evidence type="ECO:0008006" key="3">
    <source>
        <dbReference type="Google" id="ProtNLM"/>
    </source>
</evidence>
<protein>
    <recommendedName>
        <fullName evidence="3">Glycoside hydrolase family 5 domain-containing protein</fullName>
    </recommendedName>
</protein>
<dbReference type="Proteomes" id="UP001241758">
    <property type="component" value="Unassembled WGS sequence"/>
</dbReference>
<keyword evidence="2" id="KW-1185">Reference proteome</keyword>
<reference evidence="1 2" key="1">
    <citation type="submission" date="2023-05" db="EMBL/GenBank/DDBJ databases">
        <title>Actinoplanes sp. NEAU-A12 genome sequencing.</title>
        <authorList>
            <person name="Wang Z.-S."/>
        </authorList>
    </citation>
    <scope>NUCLEOTIDE SEQUENCE [LARGE SCALE GENOMIC DNA]</scope>
    <source>
        <strain evidence="1 2">NEAU-A12</strain>
    </source>
</reference>
<evidence type="ECO:0000313" key="2">
    <source>
        <dbReference type="Proteomes" id="UP001241758"/>
    </source>
</evidence>
<dbReference type="Gene3D" id="3.20.20.80">
    <property type="entry name" value="Glycosidases"/>
    <property type="match status" value="1"/>
</dbReference>
<proteinExistence type="predicted"/>
<accession>A0ABT6X1W7</accession>